<sequence>MTMQTTEITKGGPVISTKQLVEFNENNKALHFFGLFHGLCVTVLEP</sequence>
<name>A0A2P2N695_RHIMU</name>
<dbReference type="EMBL" id="GGEC01057527">
    <property type="protein sequence ID" value="MBX38011.1"/>
    <property type="molecule type" value="Transcribed_RNA"/>
</dbReference>
<protein>
    <submittedName>
        <fullName evidence="1">Uncharacterized protein</fullName>
    </submittedName>
</protein>
<accession>A0A2P2N695</accession>
<dbReference type="AlphaFoldDB" id="A0A2P2N695"/>
<reference evidence="1" key="1">
    <citation type="submission" date="2018-02" db="EMBL/GenBank/DDBJ databases">
        <title>Rhizophora mucronata_Transcriptome.</title>
        <authorList>
            <person name="Meera S.P."/>
            <person name="Sreeshan A."/>
            <person name="Augustine A."/>
        </authorList>
    </citation>
    <scope>NUCLEOTIDE SEQUENCE</scope>
    <source>
        <tissue evidence="1">Leaf</tissue>
    </source>
</reference>
<proteinExistence type="predicted"/>
<evidence type="ECO:0000313" key="1">
    <source>
        <dbReference type="EMBL" id="MBX38011.1"/>
    </source>
</evidence>
<organism evidence="1">
    <name type="scientific">Rhizophora mucronata</name>
    <name type="common">Asiatic mangrove</name>
    <dbReference type="NCBI Taxonomy" id="61149"/>
    <lineage>
        <taxon>Eukaryota</taxon>
        <taxon>Viridiplantae</taxon>
        <taxon>Streptophyta</taxon>
        <taxon>Embryophyta</taxon>
        <taxon>Tracheophyta</taxon>
        <taxon>Spermatophyta</taxon>
        <taxon>Magnoliopsida</taxon>
        <taxon>eudicotyledons</taxon>
        <taxon>Gunneridae</taxon>
        <taxon>Pentapetalae</taxon>
        <taxon>rosids</taxon>
        <taxon>fabids</taxon>
        <taxon>Malpighiales</taxon>
        <taxon>Rhizophoraceae</taxon>
        <taxon>Rhizophora</taxon>
    </lineage>
</organism>